<dbReference type="Proteomes" id="UP001189429">
    <property type="component" value="Unassembled WGS sequence"/>
</dbReference>
<reference evidence="2" key="1">
    <citation type="submission" date="2023-10" db="EMBL/GenBank/DDBJ databases">
        <authorList>
            <person name="Chen Y."/>
            <person name="Shah S."/>
            <person name="Dougan E. K."/>
            <person name="Thang M."/>
            <person name="Chan C."/>
        </authorList>
    </citation>
    <scope>NUCLEOTIDE SEQUENCE [LARGE SCALE GENOMIC DNA]</scope>
</reference>
<evidence type="ECO:0000256" key="1">
    <source>
        <dbReference type="SAM" id="MobiDB-lite"/>
    </source>
</evidence>
<organism evidence="2 3">
    <name type="scientific">Prorocentrum cordatum</name>
    <dbReference type="NCBI Taxonomy" id="2364126"/>
    <lineage>
        <taxon>Eukaryota</taxon>
        <taxon>Sar</taxon>
        <taxon>Alveolata</taxon>
        <taxon>Dinophyceae</taxon>
        <taxon>Prorocentrales</taxon>
        <taxon>Prorocentraceae</taxon>
        <taxon>Prorocentrum</taxon>
    </lineage>
</organism>
<accession>A0ABN9U0R2</accession>
<protein>
    <submittedName>
        <fullName evidence="2">Uncharacterized protein</fullName>
    </submittedName>
</protein>
<sequence>MVSGSGFPGEVMREPWPGRILACMLLPPAPPPAAEAPAVAPAAPPQRMPDAPVPKRQRHGPAWRSDGLAPVLHDQQVREAAVEKWVVIVVAAGQHSRLGAHAVPAAQVRQAVSDILEVKQPTTMNKRAGAVGLYLTWARRSGCDPFPLAEQKVVDCLRETIQESPSRGTSFLEAVVFAGGMFGLAGADDALTRWTQGLAAKGLKRKNPKKQRAPFKAAHLSQAEGVVVLGYFVFATHVQGRCGNCARVSGEPVLDPPEGNRGFIEAAAGFGDHKTGHAARKAAELLPLVGLALGVSGKP</sequence>
<keyword evidence="3" id="KW-1185">Reference proteome</keyword>
<feature type="region of interest" description="Disordered" evidence="1">
    <location>
        <begin position="32"/>
        <end position="61"/>
    </location>
</feature>
<evidence type="ECO:0000313" key="3">
    <source>
        <dbReference type="Proteomes" id="UP001189429"/>
    </source>
</evidence>
<comment type="caution">
    <text evidence="2">The sequence shown here is derived from an EMBL/GenBank/DDBJ whole genome shotgun (WGS) entry which is preliminary data.</text>
</comment>
<gene>
    <name evidence="2" type="ORF">PCOR1329_LOCUS44183</name>
</gene>
<proteinExistence type="predicted"/>
<name>A0ABN9U0R2_9DINO</name>
<evidence type="ECO:0000313" key="2">
    <source>
        <dbReference type="EMBL" id="CAK0852358.1"/>
    </source>
</evidence>
<dbReference type="EMBL" id="CAUYUJ010015307">
    <property type="protein sequence ID" value="CAK0852358.1"/>
    <property type="molecule type" value="Genomic_DNA"/>
</dbReference>